<evidence type="ECO:0000313" key="1">
    <source>
        <dbReference type="EMBL" id="KOF99682.1"/>
    </source>
</evidence>
<gene>
    <name evidence="1" type="ORF">OCBIM_22012757mg</name>
</gene>
<protein>
    <submittedName>
        <fullName evidence="1">Uncharacterized protein</fullName>
    </submittedName>
</protein>
<organism evidence="1">
    <name type="scientific">Octopus bimaculoides</name>
    <name type="common">California two-spotted octopus</name>
    <dbReference type="NCBI Taxonomy" id="37653"/>
    <lineage>
        <taxon>Eukaryota</taxon>
        <taxon>Metazoa</taxon>
        <taxon>Spiralia</taxon>
        <taxon>Lophotrochozoa</taxon>
        <taxon>Mollusca</taxon>
        <taxon>Cephalopoda</taxon>
        <taxon>Coleoidea</taxon>
        <taxon>Octopodiformes</taxon>
        <taxon>Octopoda</taxon>
        <taxon>Incirrata</taxon>
        <taxon>Octopodidae</taxon>
        <taxon>Octopus</taxon>
    </lineage>
</organism>
<reference evidence="1" key="1">
    <citation type="submission" date="2015-07" db="EMBL/GenBank/DDBJ databases">
        <title>MeaNS - Measles Nucleotide Surveillance Program.</title>
        <authorList>
            <person name="Tran T."/>
            <person name="Druce J."/>
        </authorList>
    </citation>
    <scope>NUCLEOTIDE SEQUENCE</scope>
    <source>
        <strain evidence="1">UCB-OBI-ISO-001</strain>
        <tissue evidence="1">Gonad</tissue>
    </source>
</reference>
<proteinExistence type="predicted"/>
<sequence length="52" mass="6257">MCVTRSLLFYNIVIMSSKVIMYEQFIYTARYHNCSMLAAGFYYPTHKNMYQN</sequence>
<accession>A0A0L8IDZ3</accession>
<dbReference type="AlphaFoldDB" id="A0A0L8IDZ3"/>
<dbReference type="EMBL" id="KQ415909">
    <property type="protein sequence ID" value="KOF99682.1"/>
    <property type="molecule type" value="Genomic_DNA"/>
</dbReference>
<name>A0A0L8IDZ3_OCTBM</name>